<keyword evidence="3" id="KW-1185">Reference proteome</keyword>
<comment type="caution">
    <text evidence="2">The sequence shown here is derived from an EMBL/GenBank/DDBJ whole genome shotgun (WGS) entry which is preliminary data.</text>
</comment>
<evidence type="ECO:0000313" key="3">
    <source>
        <dbReference type="Proteomes" id="UP000094526"/>
    </source>
</evidence>
<feature type="compositionally biased region" description="Basic and acidic residues" evidence="1">
    <location>
        <begin position="527"/>
        <end position="542"/>
    </location>
</feature>
<feature type="compositionally biased region" description="Basic and acidic residues" evidence="1">
    <location>
        <begin position="243"/>
        <end position="252"/>
    </location>
</feature>
<protein>
    <submittedName>
        <fullName evidence="2">Uncharacterized protein</fullName>
    </submittedName>
</protein>
<dbReference type="VEuPathDB" id="FungiDB:CLCR_01409"/>
<dbReference type="OrthoDB" id="4152049at2759"/>
<feature type="compositionally biased region" description="Basic and acidic residues" evidence="1">
    <location>
        <begin position="465"/>
        <end position="475"/>
    </location>
</feature>
<evidence type="ECO:0000313" key="2">
    <source>
        <dbReference type="EMBL" id="OCT45560.1"/>
    </source>
</evidence>
<feature type="region of interest" description="Disordered" evidence="1">
    <location>
        <begin position="214"/>
        <end position="287"/>
    </location>
</feature>
<feature type="compositionally biased region" description="Polar residues" evidence="1">
    <location>
        <begin position="716"/>
        <end position="726"/>
    </location>
</feature>
<reference evidence="3" key="1">
    <citation type="submission" date="2015-07" db="EMBL/GenBank/DDBJ databases">
        <authorList>
            <person name="Teixeira M.M."/>
            <person name="Souza R.C."/>
            <person name="Almeida L.G."/>
            <person name="Vicente V.A."/>
            <person name="de Hoog S."/>
            <person name="Bocca A.L."/>
            <person name="de Almeida S.R."/>
            <person name="Vasconcelos A.T."/>
            <person name="Felipe M.S."/>
        </authorList>
    </citation>
    <scope>NUCLEOTIDE SEQUENCE [LARGE SCALE GENOMIC DNA]</scope>
    <source>
        <strain evidence="3">KSF</strain>
    </source>
</reference>
<sequence>MDKKHLEVLASKKSQELQLLQSTLGKSAMLDDMEASISGRLTRDTNWRWLPSHGLQVAIPQDCEPVWISREPVHDLDNRIRRSTLPDAEPDPNAGRALEKQEYVWLLAQILHYGLCFAATPLDAAAIIARALLKGDLQQPYPLAQLSRRLRGEYESQKNTQQPGRKFQLSISRQQNALRNEQEMVGAGVTGEAQLEAVPSAGPRKMLDQIPALSEKAKGKSRATSSVVPNCPLDGPGANDTQPARKEKDVYGGDRGVTNSGGDPRPPERLCPVMQSRPSSSPCSARRRQMSPSIQVLGEGVFGGFTKWLTRPLSLSRWTANVCSPRPTNRTSHLGSNGAGLVAGVKGHPIVIDEQAAGNAAAGRLWPSTAQRARITTEEGSNQATVAASDETADIPFVGKSVCPVPSSKPATGTSNRCERRSSFAPSRVDNAFPSAKPAVGRQSGKAKASVVAANGASGGGIVADARRPEGHCQKGQDTADPQTRLLQDQIPSEGSGTSSVDRSSFGSMTSKPRAEKRPSTSALRPTMEHDDDQTANRKDMVSRSAKTQDAARHHQADKDVMRKNRTKKQKSTSHAEHRHRQTLDVAINSPRSKAKISGNPPSPTAAASQGKSPQEPRMAPSTGVELIISPRLRRKQPAAAPLIAIDDLISLPPFSNSEMSLIPRSHRGGKFEKGKVGAAGQDTRMTPGEVQASLELARGTPLTGVERIIKVAPTSGGNVSATQQPPERRKGIKRGRTAAFRDPDGLSENGHYSRRPKKRAKKEEEIEPRCKGLSIHEAKVMEADLEDKKSLSGSSMPCARVTKVTYHGPKMMYVMDCDEDGGPAERPPYRRDSPHVTHTIRDQIGNPLFRKDVIREETPLEVFLRHDHETRMKDLRARASRFRRGGFHRPSPERTGRVLQIPRSTWTGFYHKNARSARMPMRNFGFGRSRG</sequence>
<feature type="region of interest" description="Disordered" evidence="1">
    <location>
        <begin position="716"/>
        <end position="769"/>
    </location>
</feature>
<feature type="region of interest" description="Disordered" evidence="1">
    <location>
        <begin position="407"/>
        <end position="446"/>
    </location>
</feature>
<dbReference type="Proteomes" id="UP000094526">
    <property type="component" value="Unassembled WGS sequence"/>
</dbReference>
<proteinExistence type="predicted"/>
<organism evidence="2 3">
    <name type="scientific">Cladophialophora carrionii</name>
    <dbReference type="NCBI Taxonomy" id="86049"/>
    <lineage>
        <taxon>Eukaryota</taxon>
        <taxon>Fungi</taxon>
        <taxon>Dikarya</taxon>
        <taxon>Ascomycota</taxon>
        <taxon>Pezizomycotina</taxon>
        <taxon>Eurotiomycetes</taxon>
        <taxon>Chaetothyriomycetidae</taxon>
        <taxon>Chaetothyriales</taxon>
        <taxon>Herpotrichiellaceae</taxon>
        <taxon>Cladophialophora</taxon>
    </lineage>
</organism>
<dbReference type="AlphaFoldDB" id="A0A1C1CAI4"/>
<feature type="region of interest" description="Disordered" evidence="1">
    <location>
        <begin position="459"/>
        <end position="621"/>
    </location>
</feature>
<name>A0A1C1CAI4_9EURO</name>
<evidence type="ECO:0000256" key="1">
    <source>
        <dbReference type="SAM" id="MobiDB-lite"/>
    </source>
</evidence>
<feature type="compositionally biased region" description="Polar residues" evidence="1">
    <location>
        <begin position="476"/>
        <end position="511"/>
    </location>
</feature>
<gene>
    <name evidence="2" type="ORF">CLCR_01409</name>
</gene>
<feature type="region of interest" description="Disordered" evidence="1">
    <location>
        <begin position="663"/>
        <end position="684"/>
    </location>
</feature>
<dbReference type="EMBL" id="LGRB01000019">
    <property type="protein sequence ID" value="OCT45560.1"/>
    <property type="molecule type" value="Genomic_DNA"/>
</dbReference>
<dbReference type="VEuPathDB" id="FungiDB:G647_03471"/>
<feature type="compositionally biased region" description="Basic and acidic residues" evidence="1">
    <location>
        <begin position="550"/>
        <end position="563"/>
    </location>
</feature>
<feature type="compositionally biased region" description="Basic residues" evidence="1">
    <location>
        <begin position="564"/>
        <end position="581"/>
    </location>
</feature>
<accession>A0A1C1CAI4</accession>